<keyword evidence="9" id="KW-1133">Transmembrane helix</keyword>
<proteinExistence type="predicted"/>
<evidence type="ECO:0000259" key="10">
    <source>
        <dbReference type="Pfam" id="PF02518"/>
    </source>
</evidence>
<dbReference type="InterPro" id="IPR050482">
    <property type="entry name" value="Sensor_HK_TwoCompSys"/>
</dbReference>
<keyword evidence="13" id="KW-1185">Reference proteome</keyword>
<dbReference type="GO" id="GO:0005524">
    <property type="term" value="F:ATP binding"/>
    <property type="evidence" value="ECO:0007669"/>
    <property type="project" value="UniProtKB-KW"/>
</dbReference>
<dbReference type="GO" id="GO:0046983">
    <property type="term" value="F:protein dimerization activity"/>
    <property type="evidence" value="ECO:0007669"/>
    <property type="project" value="InterPro"/>
</dbReference>
<feature type="transmembrane region" description="Helical" evidence="9">
    <location>
        <begin position="61"/>
        <end position="90"/>
    </location>
</feature>
<keyword evidence="3" id="KW-0597">Phosphoprotein</keyword>
<comment type="catalytic activity">
    <reaction evidence="1">
        <text>ATP + protein L-histidine = ADP + protein N-phospho-L-histidine.</text>
        <dbReference type="EC" id="2.7.13.3"/>
    </reaction>
</comment>
<dbReference type="InterPro" id="IPR003594">
    <property type="entry name" value="HATPase_dom"/>
</dbReference>
<dbReference type="InterPro" id="IPR011712">
    <property type="entry name" value="Sig_transdc_His_kin_sub3_dim/P"/>
</dbReference>
<evidence type="ECO:0000256" key="2">
    <source>
        <dbReference type="ARBA" id="ARBA00012438"/>
    </source>
</evidence>
<reference evidence="12 13" key="1">
    <citation type="submission" date="2017-06" db="EMBL/GenBank/DDBJ databases">
        <authorList>
            <person name="Kim H.J."/>
            <person name="Triplett B.A."/>
        </authorList>
    </citation>
    <scope>NUCLEOTIDE SEQUENCE [LARGE SCALE GENOMIC DNA]</scope>
    <source>
        <strain evidence="12 13">CGMCC 4.2132</strain>
    </source>
</reference>
<dbReference type="EMBL" id="FZOD01000001">
    <property type="protein sequence ID" value="SNR93682.1"/>
    <property type="molecule type" value="Genomic_DNA"/>
</dbReference>
<keyword evidence="9" id="KW-0472">Membrane</keyword>
<dbReference type="CDD" id="cd16917">
    <property type="entry name" value="HATPase_UhpB-NarQ-NarX-like"/>
    <property type="match status" value="1"/>
</dbReference>
<dbReference type="InterPro" id="IPR036890">
    <property type="entry name" value="HATPase_C_sf"/>
</dbReference>
<keyword evidence="6 12" id="KW-0418">Kinase</keyword>
<evidence type="ECO:0000256" key="5">
    <source>
        <dbReference type="ARBA" id="ARBA00022741"/>
    </source>
</evidence>
<evidence type="ECO:0000259" key="11">
    <source>
        <dbReference type="Pfam" id="PF07730"/>
    </source>
</evidence>
<keyword evidence="7" id="KW-0067">ATP-binding</keyword>
<evidence type="ECO:0000256" key="7">
    <source>
        <dbReference type="ARBA" id="ARBA00022840"/>
    </source>
</evidence>
<name>A0A239AE83_9ACTN</name>
<dbReference type="AlphaFoldDB" id="A0A239AE83"/>
<dbReference type="Pfam" id="PF02518">
    <property type="entry name" value="HATPase_c"/>
    <property type="match status" value="1"/>
</dbReference>
<dbReference type="GO" id="GO:0016020">
    <property type="term" value="C:membrane"/>
    <property type="evidence" value="ECO:0007669"/>
    <property type="project" value="InterPro"/>
</dbReference>
<dbReference type="PANTHER" id="PTHR24421:SF10">
    <property type="entry name" value="NITRATE_NITRITE SENSOR PROTEIN NARQ"/>
    <property type="match status" value="1"/>
</dbReference>
<evidence type="ECO:0000256" key="8">
    <source>
        <dbReference type="ARBA" id="ARBA00023012"/>
    </source>
</evidence>
<evidence type="ECO:0000256" key="3">
    <source>
        <dbReference type="ARBA" id="ARBA00022553"/>
    </source>
</evidence>
<organism evidence="12 13">
    <name type="scientific">Streptosporangium subroseum</name>
    <dbReference type="NCBI Taxonomy" id="106412"/>
    <lineage>
        <taxon>Bacteria</taxon>
        <taxon>Bacillati</taxon>
        <taxon>Actinomycetota</taxon>
        <taxon>Actinomycetes</taxon>
        <taxon>Streptosporangiales</taxon>
        <taxon>Streptosporangiaceae</taxon>
        <taxon>Streptosporangium</taxon>
    </lineage>
</organism>
<dbReference type="Gene3D" id="3.30.565.10">
    <property type="entry name" value="Histidine kinase-like ATPase, C-terminal domain"/>
    <property type="match status" value="1"/>
</dbReference>
<feature type="transmembrane region" description="Helical" evidence="9">
    <location>
        <begin position="102"/>
        <end position="118"/>
    </location>
</feature>
<keyword evidence="4" id="KW-0808">Transferase</keyword>
<keyword evidence="5" id="KW-0547">Nucleotide-binding</keyword>
<evidence type="ECO:0000313" key="12">
    <source>
        <dbReference type="EMBL" id="SNR93682.1"/>
    </source>
</evidence>
<dbReference type="EC" id="2.7.13.3" evidence="2"/>
<keyword evidence="8" id="KW-0902">Two-component regulatory system</keyword>
<feature type="domain" description="Signal transduction histidine kinase subgroup 3 dimerisation and phosphoacceptor" evidence="11">
    <location>
        <begin position="171"/>
        <end position="236"/>
    </location>
</feature>
<dbReference type="SUPFAM" id="SSF55874">
    <property type="entry name" value="ATPase domain of HSP90 chaperone/DNA topoisomerase II/histidine kinase"/>
    <property type="match status" value="1"/>
</dbReference>
<dbReference type="Pfam" id="PF07730">
    <property type="entry name" value="HisKA_3"/>
    <property type="match status" value="1"/>
</dbReference>
<evidence type="ECO:0000313" key="13">
    <source>
        <dbReference type="Proteomes" id="UP000198282"/>
    </source>
</evidence>
<accession>A0A239AE83</accession>
<feature type="domain" description="Histidine kinase/HSP90-like ATPase" evidence="10">
    <location>
        <begin position="286"/>
        <end position="368"/>
    </location>
</feature>
<evidence type="ECO:0000256" key="4">
    <source>
        <dbReference type="ARBA" id="ARBA00022679"/>
    </source>
</evidence>
<dbReference type="GO" id="GO:0000155">
    <property type="term" value="F:phosphorelay sensor kinase activity"/>
    <property type="evidence" value="ECO:0007669"/>
    <property type="project" value="InterPro"/>
</dbReference>
<evidence type="ECO:0000256" key="9">
    <source>
        <dbReference type="SAM" id="Phobius"/>
    </source>
</evidence>
<protein>
    <recommendedName>
        <fullName evidence="2">histidine kinase</fullName>
        <ecNumber evidence="2">2.7.13.3</ecNumber>
    </recommendedName>
</protein>
<keyword evidence="9" id="KW-0812">Transmembrane</keyword>
<evidence type="ECO:0000256" key="1">
    <source>
        <dbReference type="ARBA" id="ARBA00000085"/>
    </source>
</evidence>
<gene>
    <name evidence="12" type="ORF">SAMN05216276_1001324</name>
</gene>
<dbReference type="Gene3D" id="1.20.5.1930">
    <property type="match status" value="1"/>
</dbReference>
<dbReference type="RefSeq" id="WP_089205302.1">
    <property type="nucleotide sequence ID" value="NZ_FZOD01000001.1"/>
</dbReference>
<dbReference type="OrthoDB" id="227596at2"/>
<evidence type="ECO:0000256" key="6">
    <source>
        <dbReference type="ARBA" id="ARBA00022777"/>
    </source>
</evidence>
<sequence>MRWIERAFEPGRVLTRTLVLLFCLIGQLLFFEPGVNARDWALALGALALSMLGRWSPFGSLLLQTGLLAGADLYGFAAVPAMKVLACVLLFDLAIRRPGRQVAAGAATLGTVVCVNLFDELPQQLPSVLFRISVVVGVPLLLAAYVRLGLQAADRERERGEARLREARLAERTAISRELHDLVAHHMSSMVLRVGVAKHVLPARDPRVDELLDGLHATSSAALADMRTLVEVLRAPGREPASIVRPEGLPAALDAVVEHGRGNGLDVSADVDPAIAGLDTVRGLAVLRLAQEGLANVVKHAGPSARVRLCVSLAEDGAVRMDLSNDGAGEPERGTGYGLIGMRERVSLLGGRLDAGPTERGWRMSAVLP</sequence>
<dbReference type="PANTHER" id="PTHR24421">
    <property type="entry name" value="NITRATE/NITRITE SENSOR PROTEIN NARX-RELATED"/>
    <property type="match status" value="1"/>
</dbReference>
<dbReference type="Proteomes" id="UP000198282">
    <property type="component" value="Unassembled WGS sequence"/>
</dbReference>
<feature type="transmembrane region" description="Helical" evidence="9">
    <location>
        <begin position="130"/>
        <end position="150"/>
    </location>
</feature>